<organism evidence="1 2">
    <name type="scientific">Kryptobacter tengchongensis</name>
    <dbReference type="NCBI Taxonomy" id="1643429"/>
    <lineage>
        <taxon>Bacteria</taxon>
        <taxon>Pseudomonadati</taxon>
        <taxon>Candidatus Kryptoniota</taxon>
        <taxon>Candidatus Kryptobacter</taxon>
    </lineage>
</organism>
<dbReference type="RefSeq" id="WP_143713501.1">
    <property type="nucleotide sequence ID" value="NZ_CZVV01000005.1"/>
</dbReference>
<evidence type="ECO:0000313" key="1">
    <source>
        <dbReference type="EMBL" id="CUS96762.1"/>
    </source>
</evidence>
<dbReference type="EMBL" id="CZVV01000005">
    <property type="protein sequence ID" value="CUS96762.1"/>
    <property type="molecule type" value="Genomic_DNA"/>
</dbReference>
<proteinExistence type="predicted"/>
<dbReference type="AlphaFoldDB" id="A0A916LI01"/>
<accession>A0A916LI01</accession>
<gene>
    <name evidence="1" type="ORF">JGI25_00158</name>
</gene>
<sequence>MIENFINHTIPQKVEEAFAQFSTNPNLDTIKNEVFNDLYTFFNRFYENGDFIPQGRYKIRKITYAIPYNGEEVKLHYATSNMYYIKTGTLFRDYTFTPAPTSPFKVIFKISFATEEIASNKSTKSRYFILSDTNDDPIIVEQLDFFLKSELSGKVEVILSDETRAEIRDYKNLF</sequence>
<protein>
    <submittedName>
        <fullName evidence="1">Uncharacterized protein</fullName>
    </submittedName>
</protein>
<reference evidence="1 2" key="1">
    <citation type="submission" date="2015-11" db="EMBL/GenBank/DDBJ databases">
        <authorList>
            <person name="Varghese N."/>
        </authorList>
    </citation>
    <scope>NUCLEOTIDE SEQUENCE [LARGE SCALE GENOMIC DNA]</scope>
    <source>
        <strain evidence="1 2">JGI-25</strain>
    </source>
</reference>
<name>A0A916LI01_KRYT1</name>
<dbReference type="Proteomes" id="UP000243105">
    <property type="component" value="Unassembled WGS sequence"/>
</dbReference>
<comment type="caution">
    <text evidence="1">The sequence shown here is derived from an EMBL/GenBank/DDBJ whole genome shotgun (WGS) entry which is preliminary data.</text>
</comment>
<evidence type="ECO:0000313" key="2">
    <source>
        <dbReference type="Proteomes" id="UP000243105"/>
    </source>
</evidence>